<evidence type="ECO:0000256" key="1">
    <source>
        <dbReference type="ARBA" id="ARBA00004651"/>
    </source>
</evidence>
<feature type="transmembrane region" description="Helical" evidence="8">
    <location>
        <begin position="142"/>
        <end position="166"/>
    </location>
</feature>
<evidence type="ECO:0000256" key="2">
    <source>
        <dbReference type="ARBA" id="ARBA00006939"/>
    </source>
</evidence>
<keyword evidence="5" id="KW-0862">Zinc</keyword>
<keyword evidence="3" id="KW-1003">Cell membrane</keyword>
<evidence type="ECO:0000256" key="5">
    <source>
        <dbReference type="ARBA" id="ARBA00022833"/>
    </source>
</evidence>
<comment type="subcellular location">
    <subcellularLocation>
        <location evidence="1">Cell membrane</location>
        <topology evidence="1">Multi-pass membrane protein</topology>
    </subcellularLocation>
</comment>
<proteinExistence type="inferred from homology"/>
<evidence type="ECO:0000256" key="7">
    <source>
        <dbReference type="ARBA" id="ARBA00023136"/>
    </source>
</evidence>
<dbReference type="PANTHER" id="PTHR11040:SF211">
    <property type="entry name" value="ZINC TRANSPORTER ZIP11"/>
    <property type="match status" value="1"/>
</dbReference>
<dbReference type="Proteomes" id="UP000244066">
    <property type="component" value="Unassembled WGS sequence"/>
</dbReference>
<feature type="transmembrane region" description="Helical" evidence="8">
    <location>
        <begin position="43"/>
        <end position="61"/>
    </location>
</feature>
<dbReference type="EMBL" id="NDWU01000003">
    <property type="protein sequence ID" value="PUA34169.1"/>
    <property type="molecule type" value="Genomic_DNA"/>
</dbReference>
<feature type="transmembrane region" description="Helical" evidence="8">
    <location>
        <begin position="106"/>
        <end position="122"/>
    </location>
</feature>
<accession>A0A2R7YA32</accession>
<keyword evidence="7 8" id="KW-0472">Membrane</keyword>
<dbReference type="GO" id="GO:0005886">
    <property type="term" value="C:plasma membrane"/>
    <property type="evidence" value="ECO:0007669"/>
    <property type="project" value="UniProtKB-SubCell"/>
</dbReference>
<sequence length="251" mass="25879">MLPQTDLIQLGILASLVVGLATGIGAVPVLFFKQVSHKVTDSALGFAGGVMIAASVFSLLVPAIEAGGAFVAVTGFVFGSAFVYILDRYVPHTHILKGIEGPRSTLSTVSLMVLAVTIHNFPEGLAVGVGFGSGDLTLAMTIAVAIALQNIPEGMAIAFPLIGVGLRKTKASLYALLTGLAEPIGGIIGVLTVTLVGQALPASLAFAAGAMVYVVSDEMIPESHRRGHELEATFGFLVGFVVMMVLDTIFL</sequence>
<feature type="transmembrane region" description="Helical" evidence="8">
    <location>
        <begin position="67"/>
        <end position="86"/>
    </location>
</feature>
<dbReference type="Pfam" id="PF02535">
    <property type="entry name" value="Zip"/>
    <property type="match status" value="1"/>
</dbReference>
<dbReference type="GO" id="GO:0005385">
    <property type="term" value="F:zinc ion transmembrane transporter activity"/>
    <property type="evidence" value="ECO:0007669"/>
    <property type="project" value="TreeGrafter"/>
</dbReference>
<protein>
    <submittedName>
        <fullName evidence="9">ZIP family metal transporter</fullName>
    </submittedName>
</protein>
<feature type="transmembrane region" description="Helical" evidence="8">
    <location>
        <begin position="173"/>
        <end position="196"/>
    </location>
</feature>
<gene>
    <name evidence="9" type="ORF">B9J98_01735</name>
</gene>
<evidence type="ECO:0000256" key="3">
    <source>
        <dbReference type="ARBA" id="ARBA00022475"/>
    </source>
</evidence>
<keyword evidence="4 8" id="KW-0812">Transmembrane</keyword>
<dbReference type="InterPro" id="IPR003689">
    <property type="entry name" value="ZIP"/>
</dbReference>
<keyword evidence="6 8" id="KW-1133">Transmembrane helix</keyword>
<organism evidence="9 10">
    <name type="scientific">Candidatus Terraquivivens tikiterensis</name>
    <dbReference type="NCBI Taxonomy" id="1980982"/>
    <lineage>
        <taxon>Archaea</taxon>
        <taxon>Nitrososphaerota</taxon>
        <taxon>Candidatus Wolframiiraptoraceae</taxon>
        <taxon>Candidatus Terraquivivens</taxon>
    </lineage>
</organism>
<evidence type="ECO:0000313" key="9">
    <source>
        <dbReference type="EMBL" id="PUA34169.1"/>
    </source>
</evidence>
<reference evidence="9 10" key="1">
    <citation type="submission" date="2017-04" db="EMBL/GenBank/DDBJ databases">
        <title>Draft Aigarchaeota genome from a New Zealand hot spring.</title>
        <authorList>
            <person name="Reysenbach A.-L."/>
            <person name="Donaho J.A."/>
            <person name="Gerhart J."/>
            <person name="Kelley J.F."/>
            <person name="Kouba K."/>
            <person name="Podar M."/>
            <person name="Stott M."/>
        </authorList>
    </citation>
    <scope>NUCLEOTIDE SEQUENCE [LARGE SCALE GENOMIC DNA]</scope>
    <source>
        <strain evidence="9">NZ13_MG1</strain>
    </source>
</reference>
<comment type="similarity">
    <text evidence="2">Belongs to the ZIP transporter (TC 2.A.5) family.</text>
</comment>
<evidence type="ECO:0000256" key="4">
    <source>
        <dbReference type="ARBA" id="ARBA00022692"/>
    </source>
</evidence>
<evidence type="ECO:0000256" key="6">
    <source>
        <dbReference type="ARBA" id="ARBA00022989"/>
    </source>
</evidence>
<dbReference type="AlphaFoldDB" id="A0A2R7YA32"/>
<feature type="transmembrane region" description="Helical" evidence="8">
    <location>
        <begin position="232"/>
        <end position="250"/>
    </location>
</feature>
<feature type="transmembrane region" description="Helical" evidence="8">
    <location>
        <begin position="12"/>
        <end position="31"/>
    </location>
</feature>
<evidence type="ECO:0000313" key="10">
    <source>
        <dbReference type="Proteomes" id="UP000244066"/>
    </source>
</evidence>
<dbReference type="PANTHER" id="PTHR11040">
    <property type="entry name" value="ZINC/IRON TRANSPORTER"/>
    <property type="match status" value="1"/>
</dbReference>
<feature type="transmembrane region" description="Helical" evidence="8">
    <location>
        <begin position="202"/>
        <end position="220"/>
    </location>
</feature>
<name>A0A2R7YA32_9ARCH</name>
<comment type="caution">
    <text evidence="9">The sequence shown here is derived from an EMBL/GenBank/DDBJ whole genome shotgun (WGS) entry which is preliminary data.</text>
</comment>
<evidence type="ECO:0000256" key="8">
    <source>
        <dbReference type="SAM" id="Phobius"/>
    </source>
</evidence>